<organism evidence="2 3">
    <name type="scientific">Caenorhabditis remanei</name>
    <name type="common">Caenorhabditis vulgaris</name>
    <dbReference type="NCBI Taxonomy" id="31234"/>
    <lineage>
        <taxon>Eukaryota</taxon>
        <taxon>Metazoa</taxon>
        <taxon>Ecdysozoa</taxon>
        <taxon>Nematoda</taxon>
        <taxon>Chromadorea</taxon>
        <taxon>Rhabditida</taxon>
        <taxon>Rhabditina</taxon>
        <taxon>Rhabditomorpha</taxon>
        <taxon>Rhabditoidea</taxon>
        <taxon>Rhabditidae</taxon>
        <taxon>Peloderinae</taxon>
        <taxon>Caenorhabditis</taxon>
    </lineage>
</organism>
<sequence length="137" mass="15548">MTIARGLESEKLEKWLNNVLYHDFDLIFKDDSSYQDFFFLLEGFGYIKNNNEPGLQQLMSKQPCDEELAKVNHESVNGAKNEKEDDGDMKSPVDEEGPRGPQRYSNNLWNSVCLGNSIGTAYGFFEAFPSDSSTENC</sequence>
<gene>
    <name evidence="2" type="ORF">GCK72_022572</name>
</gene>
<dbReference type="GeneID" id="9824667"/>
<feature type="region of interest" description="Disordered" evidence="1">
    <location>
        <begin position="69"/>
        <end position="105"/>
    </location>
</feature>
<reference evidence="2 3" key="1">
    <citation type="submission" date="2019-12" db="EMBL/GenBank/DDBJ databases">
        <title>Chromosome-level assembly of the Caenorhabditis remanei genome.</title>
        <authorList>
            <person name="Teterina A.A."/>
            <person name="Willis J.H."/>
            <person name="Phillips P.C."/>
        </authorList>
    </citation>
    <scope>NUCLEOTIDE SEQUENCE [LARGE SCALE GENOMIC DNA]</scope>
    <source>
        <strain evidence="2 3">PX506</strain>
        <tissue evidence="2">Whole organism</tissue>
    </source>
</reference>
<proteinExistence type="predicted"/>
<dbReference type="RefSeq" id="XP_003096664.2">
    <property type="nucleotide sequence ID" value="XM_003096616.2"/>
</dbReference>
<dbReference type="AlphaFoldDB" id="A0A6A5FU26"/>
<protein>
    <submittedName>
        <fullName evidence="2">Uncharacterized protein</fullName>
    </submittedName>
</protein>
<feature type="compositionally biased region" description="Basic and acidic residues" evidence="1">
    <location>
        <begin position="80"/>
        <end position="98"/>
    </location>
</feature>
<dbReference type="CTD" id="9824667"/>
<dbReference type="EMBL" id="WUAV01000006">
    <property type="protein sequence ID" value="KAF1746120.1"/>
    <property type="molecule type" value="Genomic_DNA"/>
</dbReference>
<evidence type="ECO:0000313" key="3">
    <source>
        <dbReference type="Proteomes" id="UP000483820"/>
    </source>
</evidence>
<accession>A0A6A5FU26</accession>
<dbReference type="KEGG" id="crq:GCK72_022572"/>
<evidence type="ECO:0000313" key="2">
    <source>
        <dbReference type="EMBL" id="KAF1746120.1"/>
    </source>
</evidence>
<evidence type="ECO:0000256" key="1">
    <source>
        <dbReference type="SAM" id="MobiDB-lite"/>
    </source>
</evidence>
<name>A0A6A5FU26_CAERE</name>
<dbReference type="Proteomes" id="UP000483820">
    <property type="component" value="Chromosome X"/>
</dbReference>
<comment type="caution">
    <text evidence="2">The sequence shown here is derived from an EMBL/GenBank/DDBJ whole genome shotgun (WGS) entry which is preliminary data.</text>
</comment>